<name>A0A0F8ZA99_9ZZZZ</name>
<proteinExistence type="predicted"/>
<accession>A0A0F8ZA99</accession>
<organism evidence="1">
    <name type="scientific">marine sediment metagenome</name>
    <dbReference type="NCBI Taxonomy" id="412755"/>
    <lineage>
        <taxon>unclassified sequences</taxon>
        <taxon>metagenomes</taxon>
        <taxon>ecological metagenomes</taxon>
    </lineage>
</organism>
<sequence length="281" mass="32646">MIETILPRILQALWQGDRFVTAHPREEMDTGNAKIIDDLMQFQIDTDIQDLFIEMVRFFKTCLIQGTSVGKLTWDVLKDKPSFINKDILDFYPQPYKKNIADMSGVFDVFDMPIDILMDRERMGVKYTNLDKLKNTSMGTRDEEAKQIKDRVVGKMRNYDPKRKTALIYQYWGKVATEEQVDLDNHFATARYKEGLVEIANRQFIIRQGDNPYATPQNSSGFRPFISATDYLDPDEFWGIGDIEPIRDLQYEANEIENQTIDNIKLITNRMWKVGTTAGVD</sequence>
<comment type="caution">
    <text evidence="1">The sequence shown here is derived from an EMBL/GenBank/DDBJ whole genome shotgun (WGS) entry which is preliminary data.</text>
</comment>
<feature type="non-terminal residue" evidence="1">
    <location>
        <position position="281"/>
    </location>
</feature>
<dbReference type="EMBL" id="LAZR01064711">
    <property type="protein sequence ID" value="KKK57001.1"/>
    <property type="molecule type" value="Genomic_DNA"/>
</dbReference>
<evidence type="ECO:0000313" key="1">
    <source>
        <dbReference type="EMBL" id="KKK57001.1"/>
    </source>
</evidence>
<reference evidence="1" key="1">
    <citation type="journal article" date="2015" name="Nature">
        <title>Complex archaea that bridge the gap between prokaryotes and eukaryotes.</title>
        <authorList>
            <person name="Spang A."/>
            <person name="Saw J.H."/>
            <person name="Jorgensen S.L."/>
            <person name="Zaremba-Niedzwiedzka K."/>
            <person name="Martijn J."/>
            <person name="Lind A.E."/>
            <person name="van Eijk R."/>
            <person name="Schleper C."/>
            <person name="Guy L."/>
            <person name="Ettema T.J."/>
        </authorList>
    </citation>
    <scope>NUCLEOTIDE SEQUENCE</scope>
</reference>
<protein>
    <submittedName>
        <fullName evidence="1">Uncharacterized protein</fullName>
    </submittedName>
</protein>
<dbReference type="AlphaFoldDB" id="A0A0F8ZA99"/>
<gene>
    <name evidence="1" type="ORF">LCGC14_3058890</name>
</gene>